<protein>
    <submittedName>
        <fullName evidence="1">Uncharacterized protein</fullName>
    </submittedName>
</protein>
<reference evidence="1 2" key="1">
    <citation type="journal article" date="2015" name="Genome Announc.">
        <title>Draft Genome Sequence of Burkholderia sp. Strain PML1(12), an Ectomycorrhizosphere-Inhabiting Bacterium with Effective Mineral-Weathering Ability.</title>
        <authorList>
            <person name="Uroz S."/>
            <person name="Oger P."/>
        </authorList>
    </citation>
    <scope>NUCLEOTIDE SEQUENCE [LARGE SCALE GENOMIC DNA]</scope>
    <source>
        <strain evidence="2">PML1(12)</strain>
    </source>
</reference>
<dbReference type="Proteomes" id="UP000035963">
    <property type="component" value="Unassembled WGS sequence"/>
</dbReference>
<gene>
    <name evidence="1" type="ORF">EOS_31320</name>
</gene>
<sequence>MKVESLTEVGVNGEEIAEWMSSEERRKLYPPHGIVKIVKLRWNCGGRTLELELERGGDKINYDLLPDRSGFLITSWQSDGTTSAAIWNADLTTRFNLRNPWPDSPFYKSNQACTFGWPTVEQGQPGFVISVSSMGLSEIAMTIDHFYAVDPDTGVFVSSHPLH</sequence>
<evidence type="ECO:0000313" key="1">
    <source>
        <dbReference type="EMBL" id="KLU22290.1"/>
    </source>
</evidence>
<dbReference type="AlphaFoldDB" id="A0A0J1CNG3"/>
<dbReference type="RefSeq" id="WP_047896088.1">
    <property type="nucleotide sequence ID" value="NZ_AEJF01000184.1"/>
</dbReference>
<accession>A0A0J1CNG3</accession>
<proteinExistence type="predicted"/>
<keyword evidence="2" id="KW-1185">Reference proteome</keyword>
<dbReference type="EMBL" id="AEJF01000184">
    <property type="protein sequence ID" value="KLU22290.1"/>
    <property type="molecule type" value="Genomic_DNA"/>
</dbReference>
<organism evidence="1 2">
    <name type="scientific">Caballeronia mineralivorans PML1(12)</name>
    <dbReference type="NCBI Taxonomy" id="908627"/>
    <lineage>
        <taxon>Bacteria</taxon>
        <taxon>Pseudomonadati</taxon>
        <taxon>Pseudomonadota</taxon>
        <taxon>Betaproteobacteria</taxon>
        <taxon>Burkholderiales</taxon>
        <taxon>Burkholderiaceae</taxon>
        <taxon>Caballeronia</taxon>
    </lineage>
</organism>
<dbReference type="PATRIC" id="fig|908627.4.peg.6984"/>
<name>A0A0J1CNG3_9BURK</name>
<comment type="caution">
    <text evidence="1">The sequence shown here is derived from an EMBL/GenBank/DDBJ whole genome shotgun (WGS) entry which is preliminary data.</text>
</comment>
<evidence type="ECO:0000313" key="2">
    <source>
        <dbReference type="Proteomes" id="UP000035963"/>
    </source>
</evidence>